<comment type="caution">
    <text evidence="1">The sequence shown here is derived from an EMBL/GenBank/DDBJ whole genome shotgun (WGS) entry which is preliminary data.</text>
</comment>
<keyword evidence="2" id="KW-1185">Reference proteome</keyword>
<dbReference type="GO" id="GO:0003676">
    <property type="term" value="F:nucleic acid binding"/>
    <property type="evidence" value="ECO:0007669"/>
    <property type="project" value="InterPro"/>
</dbReference>
<name>A0A3M7QTX0_BRAPC</name>
<reference evidence="1 2" key="1">
    <citation type="journal article" date="2018" name="Sci. Rep.">
        <title>Genomic signatures of local adaptation to the degree of environmental predictability in rotifers.</title>
        <authorList>
            <person name="Franch-Gras L."/>
            <person name="Hahn C."/>
            <person name="Garcia-Roger E.M."/>
            <person name="Carmona M.J."/>
            <person name="Serra M."/>
            <person name="Gomez A."/>
        </authorList>
    </citation>
    <scope>NUCLEOTIDE SEQUENCE [LARGE SCALE GENOMIC DNA]</scope>
    <source>
        <strain evidence="1">HYR1</strain>
    </source>
</reference>
<organism evidence="1 2">
    <name type="scientific">Brachionus plicatilis</name>
    <name type="common">Marine rotifer</name>
    <name type="synonym">Brachionus muelleri</name>
    <dbReference type="NCBI Taxonomy" id="10195"/>
    <lineage>
        <taxon>Eukaryota</taxon>
        <taxon>Metazoa</taxon>
        <taxon>Spiralia</taxon>
        <taxon>Gnathifera</taxon>
        <taxon>Rotifera</taxon>
        <taxon>Eurotatoria</taxon>
        <taxon>Monogononta</taxon>
        <taxon>Pseudotrocha</taxon>
        <taxon>Ploima</taxon>
        <taxon>Brachionidae</taxon>
        <taxon>Brachionus</taxon>
    </lineage>
</organism>
<dbReference type="InterPro" id="IPR036397">
    <property type="entry name" value="RNaseH_sf"/>
</dbReference>
<evidence type="ECO:0000313" key="2">
    <source>
        <dbReference type="Proteomes" id="UP000276133"/>
    </source>
</evidence>
<sequence length="193" mass="23075">MYTRKELINYRIAVFLRKNGKSYAEIGNDLNRSKSCIKTVEILNGLIFYETKCDLLLERKLEWNYAVRKPRLTESQNKSRKNFCLNVKSSNKAKWRQIMFSDEMKIEIDNRKNRIQIRRMPSEKYNEDRIVKRTKQGSCSIEIWCCMSYHSLGNLTDKKLFQNINPIPFYYNSNPNPYYLKIKSLVKLSFTIL</sequence>
<dbReference type="STRING" id="10195.A0A3M7QTX0"/>
<dbReference type="EMBL" id="REGN01005141">
    <property type="protein sequence ID" value="RNA14659.1"/>
    <property type="molecule type" value="Genomic_DNA"/>
</dbReference>
<dbReference type="AlphaFoldDB" id="A0A3M7QTX0"/>
<dbReference type="OrthoDB" id="4843387at2759"/>
<proteinExistence type="predicted"/>
<dbReference type="Gene3D" id="3.30.420.10">
    <property type="entry name" value="Ribonuclease H-like superfamily/Ribonuclease H"/>
    <property type="match status" value="1"/>
</dbReference>
<dbReference type="Proteomes" id="UP000276133">
    <property type="component" value="Unassembled WGS sequence"/>
</dbReference>
<gene>
    <name evidence="1" type="ORF">BpHYR1_036699</name>
</gene>
<protein>
    <submittedName>
        <fullName evidence="1">Transposable element Tcb1</fullName>
    </submittedName>
</protein>
<accession>A0A3M7QTX0</accession>
<evidence type="ECO:0000313" key="1">
    <source>
        <dbReference type="EMBL" id="RNA14659.1"/>
    </source>
</evidence>